<accession>A0A1W1I619</accession>
<dbReference type="STRING" id="1325564.NSJP_2272"/>
<gene>
    <name evidence="1" type="ORF">NSJP_2272</name>
</gene>
<keyword evidence="2" id="KW-1185">Reference proteome</keyword>
<protein>
    <submittedName>
        <fullName evidence="1">Uncharacterized protein</fullName>
    </submittedName>
</protein>
<reference evidence="1 2" key="1">
    <citation type="submission" date="2017-03" db="EMBL/GenBank/DDBJ databases">
        <authorList>
            <person name="Afonso C.L."/>
            <person name="Miller P.J."/>
            <person name="Scott M.A."/>
            <person name="Spackman E."/>
            <person name="Goraichik I."/>
            <person name="Dimitrov K.M."/>
            <person name="Suarez D.L."/>
            <person name="Swayne D.E."/>
        </authorList>
    </citation>
    <scope>NUCLEOTIDE SEQUENCE [LARGE SCALE GENOMIC DNA]</scope>
    <source>
        <strain evidence="1">Genome sequencing of Nitrospira japonica strain NJ11</strain>
    </source>
</reference>
<evidence type="ECO:0000313" key="2">
    <source>
        <dbReference type="Proteomes" id="UP000192042"/>
    </source>
</evidence>
<dbReference type="Proteomes" id="UP000192042">
    <property type="component" value="Chromosome I"/>
</dbReference>
<name>A0A1W1I619_9BACT</name>
<dbReference type="EMBL" id="LT828648">
    <property type="protein sequence ID" value="SLM48444.1"/>
    <property type="molecule type" value="Genomic_DNA"/>
</dbReference>
<sequence length="78" mass="8851">MILAGMSVSGNPCGRRLEKKEVFHERSSSARVKRYCKKKRAVRANKTRKNHLAEGVYPVAGIVRLRVKQALFGRGERI</sequence>
<evidence type="ECO:0000313" key="1">
    <source>
        <dbReference type="EMBL" id="SLM48444.1"/>
    </source>
</evidence>
<organism evidence="1 2">
    <name type="scientific">Nitrospira japonica</name>
    <dbReference type="NCBI Taxonomy" id="1325564"/>
    <lineage>
        <taxon>Bacteria</taxon>
        <taxon>Pseudomonadati</taxon>
        <taxon>Nitrospirota</taxon>
        <taxon>Nitrospiria</taxon>
        <taxon>Nitrospirales</taxon>
        <taxon>Nitrospiraceae</taxon>
        <taxon>Nitrospira</taxon>
    </lineage>
</organism>
<dbReference type="KEGG" id="nja:NSJP_2272"/>
<proteinExistence type="predicted"/>
<dbReference type="AlphaFoldDB" id="A0A1W1I619"/>